<protein>
    <submittedName>
        <fullName evidence="1">Uncharacterized protein</fullName>
    </submittedName>
</protein>
<accession>A0AAV7GU20</accession>
<reference evidence="1 2" key="1">
    <citation type="journal article" date="2021" name="Hortic Res">
        <title>Chromosome-scale assembly of the Dendrobium chrysotoxum genome enhances the understanding of orchid evolution.</title>
        <authorList>
            <person name="Zhang Y."/>
            <person name="Zhang G.Q."/>
            <person name="Zhang D."/>
            <person name="Liu X.D."/>
            <person name="Xu X.Y."/>
            <person name="Sun W.H."/>
            <person name="Yu X."/>
            <person name="Zhu X."/>
            <person name="Wang Z.W."/>
            <person name="Zhao X."/>
            <person name="Zhong W.Y."/>
            <person name="Chen H."/>
            <person name="Yin W.L."/>
            <person name="Huang T."/>
            <person name="Niu S.C."/>
            <person name="Liu Z.J."/>
        </authorList>
    </citation>
    <scope>NUCLEOTIDE SEQUENCE [LARGE SCALE GENOMIC DNA]</scope>
    <source>
        <strain evidence="1">Lindl</strain>
    </source>
</reference>
<dbReference type="Proteomes" id="UP000775213">
    <property type="component" value="Unassembled WGS sequence"/>
</dbReference>
<dbReference type="EMBL" id="JAGFBR010000011">
    <property type="protein sequence ID" value="KAH0459123.1"/>
    <property type="molecule type" value="Genomic_DNA"/>
</dbReference>
<evidence type="ECO:0000313" key="1">
    <source>
        <dbReference type="EMBL" id="KAH0459123.1"/>
    </source>
</evidence>
<name>A0AAV7GU20_DENCH</name>
<proteinExistence type="predicted"/>
<comment type="caution">
    <text evidence="1">The sequence shown here is derived from an EMBL/GenBank/DDBJ whole genome shotgun (WGS) entry which is preliminary data.</text>
</comment>
<dbReference type="AlphaFoldDB" id="A0AAV7GU20"/>
<organism evidence="1 2">
    <name type="scientific">Dendrobium chrysotoxum</name>
    <name type="common">Orchid</name>
    <dbReference type="NCBI Taxonomy" id="161865"/>
    <lineage>
        <taxon>Eukaryota</taxon>
        <taxon>Viridiplantae</taxon>
        <taxon>Streptophyta</taxon>
        <taxon>Embryophyta</taxon>
        <taxon>Tracheophyta</taxon>
        <taxon>Spermatophyta</taxon>
        <taxon>Magnoliopsida</taxon>
        <taxon>Liliopsida</taxon>
        <taxon>Asparagales</taxon>
        <taxon>Orchidaceae</taxon>
        <taxon>Epidendroideae</taxon>
        <taxon>Malaxideae</taxon>
        <taxon>Dendrobiinae</taxon>
        <taxon>Dendrobium</taxon>
    </lineage>
</organism>
<gene>
    <name evidence="1" type="ORF">IEQ34_011937</name>
</gene>
<sequence>MKLADAYGVSSIGKNFRLGSLRLLEIKASVWVKRSEVESLVGDSGTWGLKSDSRVKEQKGSEVVWAWENRRRRRFAKGFGWRGGCSSIQDPSQILQDFRDLAKDSHRTFDIDEATLYKQQLRSRQEFQKSR</sequence>
<evidence type="ECO:0000313" key="2">
    <source>
        <dbReference type="Proteomes" id="UP000775213"/>
    </source>
</evidence>
<keyword evidence="2" id="KW-1185">Reference proteome</keyword>